<name>A0A5N5TDN8_9CRUS</name>
<dbReference type="InterPro" id="IPR002401">
    <property type="entry name" value="Cyt_P450_E_grp-I"/>
</dbReference>
<comment type="caution">
    <text evidence="11">The sequence shown here is derived from an EMBL/GenBank/DDBJ whole genome shotgun (WGS) entry which is preliminary data.</text>
</comment>
<dbReference type="Proteomes" id="UP000326759">
    <property type="component" value="Unassembled WGS sequence"/>
</dbReference>
<keyword evidence="7 10" id="KW-0503">Monooxygenase</keyword>
<dbReference type="PROSITE" id="PS00086">
    <property type="entry name" value="CYTOCHROME_P450"/>
    <property type="match status" value="1"/>
</dbReference>
<evidence type="ECO:0000256" key="5">
    <source>
        <dbReference type="ARBA" id="ARBA00022824"/>
    </source>
</evidence>
<sequence length="380" mass="44277">MWIMHKPYVFIYGASGVEAILNNSRNLVKGTDYGQLHSWIGLGLLTSSGSKWHTRRKILTPAFHFKILEDFIEIFNQQSQKFVTKLQKYSDGKSFDIFPLITLNQPWEERFAQDDPHSDYVTAVHEHLNVLHAFASDTIRERRKEYKQLKAKRKDKSEDEIIGKKKRQAFLDLLIEYLEEGETLTEEDIREEVETFMFEGHDTTASGITWTVYLLGQHPEIQEKVYDELESIFGKSERPATSEDIREMNYLECCIKESLRLLPPVPIFVRNLTEDLIIDGYIVPRGTDVSIFTYNLHRDPKHFPDPLKFQPERFFPEISAKRNPYAFVPFSAGPRNCIGQKFALMEEKVILSTFLRKYKVESLETMEDLKVTGDIIFTSS</sequence>
<dbReference type="Pfam" id="PF00067">
    <property type="entry name" value="p450"/>
    <property type="match status" value="1"/>
</dbReference>
<evidence type="ECO:0000256" key="6">
    <source>
        <dbReference type="ARBA" id="ARBA00023004"/>
    </source>
</evidence>
<accession>A0A5N5TDN8</accession>
<evidence type="ECO:0000256" key="7">
    <source>
        <dbReference type="ARBA" id="ARBA00023033"/>
    </source>
</evidence>
<keyword evidence="6 9" id="KW-0408">Iron</keyword>
<keyword evidence="12" id="KW-1185">Reference proteome</keyword>
<dbReference type="EMBL" id="SEYY01005601">
    <property type="protein sequence ID" value="KAB7503225.1"/>
    <property type="molecule type" value="Genomic_DNA"/>
</dbReference>
<dbReference type="PRINTS" id="PR00385">
    <property type="entry name" value="P450"/>
</dbReference>
<keyword evidence="10" id="KW-0560">Oxidoreductase</keyword>
<dbReference type="InterPro" id="IPR036396">
    <property type="entry name" value="Cyt_P450_sf"/>
</dbReference>
<dbReference type="InterPro" id="IPR050196">
    <property type="entry name" value="Cytochrome_P450_Monoox"/>
</dbReference>
<evidence type="ECO:0000256" key="10">
    <source>
        <dbReference type="RuleBase" id="RU000461"/>
    </source>
</evidence>
<evidence type="ECO:0000256" key="9">
    <source>
        <dbReference type="PIRSR" id="PIRSR602401-1"/>
    </source>
</evidence>
<evidence type="ECO:0000313" key="11">
    <source>
        <dbReference type="EMBL" id="KAB7503225.1"/>
    </source>
</evidence>
<feature type="binding site" description="axial binding residue" evidence="9">
    <location>
        <position position="337"/>
    </location>
    <ligand>
        <name>heme</name>
        <dbReference type="ChEBI" id="CHEBI:30413"/>
    </ligand>
    <ligandPart>
        <name>Fe</name>
        <dbReference type="ChEBI" id="CHEBI:18248"/>
    </ligandPart>
</feature>
<comment type="cofactor">
    <cofactor evidence="1 9">
        <name>heme</name>
        <dbReference type="ChEBI" id="CHEBI:30413"/>
    </cofactor>
</comment>
<keyword evidence="5" id="KW-0256">Endoplasmic reticulum</keyword>
<organism evidence="11 12">
    <name type="scientific">Armadillidium nasatum</name>
    <dbReference type="NCBI Taxonomy" id="96803"/>
    <lineage>
        <taxon>Eukaryota</taxon>
        <taxon>Metazoa</taxon>
        <taxon>Ecdysozoa</taxon>
        <taxon>Arthropoda</taxon>
        <taxon>Crustacea</taxon>
        <taxon>Multicrustacea</taxon>
        <taxon>Malacostraca</taxon>
        <taxon>Eumalacostraca</taxon>
        <taxon>Peracarida</taxon>
        <taxon>Isopoda</taxon>
        <taxon>Oniscidea</taxon>
        <taxon>Crinocheta</taxon>
        <taxon>Armadillidiidae</taxon>
        <taxon>Armadillidium</taxon>
    </lineage>
</organism>
<dbReference type="OrthoDB" id="1470350at2759"/>
<comment type="similarity">
    <text evidence="3 10">Belongs to the cytochrome P450 family.</text>
</comment>
<evidence type="ECO:0000256" key="2">
    <source>
        <dbReference type="ARBA" id="ARBA00004586"/>
    </source>
</evidence>
<comment type="subcellular location">
    <subcellularLocation>
        <location evidence="2">Endoplasmic reticulum membrane</location>
    </subcellularLocation>
</comment>
<evidence type="ECO:0000256" key="4">
    <source>
        <dbReference type="ARBA" id="ARBA00022617"/>
    </source>
</evidence>
<dbReference type="InterPro" id="IPR017972">
    <property type="entry name" value="Cyt_P450_CS"/>
</dbReference>
<evidence type="ECO:0000256" key="1">
    <source>
        <dbReference type="ARBA" id="ARBA00001971"/>
    </source>
</evidence>
<proteinExistence type="inferred from homology"/>
<dbReference type="InterPro" id="IPR001128">
    <property type="entry name" value="Cyt_P450"/>
</dbReference>
<dbReference type="PANTHER" id="PTHR24291">
    <property type="entry name" value="CYTOCHROME P450 FAMILY 4"/>
    <property type="match status" value="1"/>
</dbReference>
<dbReference type="GO" id="GO:0016705">
    <property type="term" value="F:oxidoreductase activity, acting on paired donors, with incorporation or reduction of molecular oxygen"/>
    <property type="evidence" value="ECO:0007669"/>
    <property type="project" value="InterPro"/>
</dbReference>
<dbReference type="AlphaFoldDB" id="A0A5N5TDN8"/>
<dbReference type="GO" id="GO:0004497">
    <property type="term" value="F:monooxygenase activity"/>
    <property type="evidence" value="ECO:0007669"/>
    <property type="project" value="UniProtKB-KW"/>
</dbReference>
<dbReference type="PANTHER" id="PTHR24291:SF189">
    <property type="entry name" value="CYTOCHROME P450 4C3-RELATED"/>
    <property type="match status" value="1"/>
</dbReference>
<gene>
    <name evidence="11" type="ORF">Anas_11185</name>
</gene>
<dbReference type="GO" id="GO:0020037">
    <property type="term" value="F:heme binding"/>
    <property type="evidence" value="ECO:0007669"/>
    <property type="project" value="InterPro"/>
</dbReference>
<evidence type="ECO:0000256" key="3">
    <source>
        <dbReference type="ARBA" id="ARBA00010617"/>
    </source>
</evidence>
<dbReference type="GO" id="GO:0005506">
    <property type="term" value="F:iron ion binding"/>
    <property type="evidence" value="ECO:0007669"/>
    <property type="project" value="InterPro"/>
</dbReference>
<dbReference type="PRINTS" id="PR00463">
    <property type="entry name" value="EP450I"/>
</dbReference>
<evidence type="ECO:0000256" key="8">
    <source>
        <dbReference type="ARBA" id="ARBA00023136"/>
    </source>
</evidence>
<evidence type="ECO:0000313" key="12">
    <source>
        <dbReference type="Proteomes" id="UP000326759"/>
    </source>
</evidence>
<protein>
    <submittedName>
        <fullName evidence="11">Cytochrome P450 4c3</fullName>
    </submittedName>
</protein>
<keyword evidence="4 9" id="KW-0349">Heme</keyword>
<dbReference type="GO" id="GO:0005789">
    <property type="term" value="C:endoplasmic reticulum membrane"/>
    <property type="evidence" value="ECO:0007669"/>
    <property type="project" value="UniProtKB-SubCell"/>
</dbReference>
<dbReference type="Gene3D" id="1.10.630.10">
    <property type="entry name" value="Cytochrome P450"/>
    <property type="match status" value="1"/>
</dbReference>
<keyword evidence="8" id="KW-0472">Membrane</keyword>
<dbReference type="SUPFAM" id="SSF48264">
    <property type="entry name" value="Cytochrome P450"/>
    <property type="match status" value="1"/>
</dbReference>
<reference evidence="11 12" key="1">
    <citation type="journal article" date="2019" name="PLoS Biol.">
        <title>Sex chromosomes control vertical transmission of feminizing Wolbachia symbionts in an isopod.</title>
        <authorList>
            <person name="Becking T."/>
            <person name="Chebbi M.A."/>
            <person name="Giraud I."/>
            <person name="Moumen B."/>
            <person name="Laverre T."/>
            <person name="Caubet Y."/>
            <person name="Peccoud J."/>
            <person name="Gilbert C."/>
            <person name="Cordaux R."/>
        </authorList>
    </citation>
    <scope>NUCLEOTIDE SEQUENCE [LARGE SCALE GENOMIC DNA]</scope>
    <source>
        <strain evidence="11">ANa2</strain>
        <tissue evidence="11">Whole body excluding digestive tract and cuticle</tissue>
    </source>
</reference>
<keyword evidence="9 10" id="KW-0479">Metal-binding</keyword>